<evidence type="ECO:0000256" key="1">
    <source>
        <dbReference type="SAM" id="MobiDB-lite"/>
    </source>
</evidence>
<evidence type="ECO:0000313" key="2">
    <source>
        <dbReference type="EMBL" id="KAL0923158.1"/>
    </source>
</evidence>
<gene>
    <name evidence="2" type="ORF">M5K25_007203</name>
</gene>
<evidence type="ECO:0000313" key="3">
    <source>
        <dbReference type="Proteomes" id="UP001552299"/>
    </source>
</evidence>
<feature type="region of interest" description="Disordered" evidence="1">
    <location>
        <begin position="221"/>
        <end position="314"/>
    </location>
</feature>
<organism evidence="2 3">
    <name type="scientific">Dendrobium thyrsiflorum</name>
    <name type="common">Pinecone-like raceme dendrobium</name>
    <name type="synonym">Orchid</name>
    <dbReference type="NCBI Taxonomy" id="117978"/>
    <lineage>
        <taxon>Eukaryota</taxon>
        <taxon>Viridiplantae</taxon>
        <taxon>Streptophyta</taxon>
        <taxon>Embryophyta</taxon>
        <taxon>Tracheophyta</taxon>
        <taxon>Spermatophyta</taxon>
        <taxon>Magnoliopsida</taxon>
        <taxon>Liliopsida</taxon>
        <taxon>Asparagales</taxon>
        <taxon>Orchidaceae</taxon>
        <taxon>Epidendroideae</taxon>
        <taxon>Malaxideae</taxon>
        <taxon>Dendrobiinae</taxon>
        <taxon>Dendrobium</taxon>
    </lineage>
</organism>
<proteinExistence type="predicted"/>
<feature type="compositionally biased region" description="Basic and acidic residues" evidence="1">
    <location>
        <begin position="236"/>
        <end position="264"/>
    </location>
</feature>
<dbReference type="AlphaFoldDB" id="A0ABD0VKX6"/>
<comment type="caution">
    <text evidence="2">The sequence shown here is derived from an EMBL/GenBank/DDBJ whole genome shotgun (WGS) entry which is preliminary data.</text>
</comment>
<protein>
    <submittedName>
        <fullName evidence="2">Uncharacterized protein</fullName>
    </submittedName>
</protein>
<feature type="compositionally biased region" description="Low complexity" evidence="1">
    <location>
        <begin position="293"/>
        <end position="305"/>
    </location>
</feature>
<keyword evidence="3" id="KW-1185">Reference proteome</keyword>
<feature type="compositionally biased region" description="Polar residues" evidence="1">
    <location>
        <begin position="354"/>
        <end position="364"/>
    </location>
</feature>
<accession>A0ABD0VKX6</accession>
<reference evidence="2 3" key="1">
    <citation type="journal article" date="2024" name="Plant Biotechnol. J.">
        <title>Dendrobium thyrsiflorum genome and its molecular insights into genes involved in important horticultural traits.</title>
        <authorList>
            <person name="Chen B."/>
            <person name="Wang J.Y."/>
            <person name="Zheng P.J."/>
            <person name="Li K.L."/>
            <person name="Liang Y.M."/>
            <person name="Chen X.F."/>
            <person name="Zhang C."/>
            <person name="Zhao X."/>
            <person name="He X."/>
            <person name="Zhang G.Q."/>
            <person name="Liu Z.J."/>
            <person name="Xu Q."/>
        </authorList>
    </citation>
    <scope>NUCLEOTIDE SEQUENCE [LARGE SCALE GENOMIC DNA]</scope>
    <source>
        <strain evidence="2">GZMU011</strain>
    </source>
</reference>
<dbReference type="EMBL" id="JANQDX010000006">
    <property type="protein sequence ID" value="KAL0923158.1"/>
    <property type="molecule type" value="Genomic_DNA"/>
</dbReference>
<name>A0ABD0VKX6_DENTH</name>
<sequence length="364" mass="41529">MSRRSNPQRCSTTQHYNTESRALQRSTFCRFFQQTLQRRGTLVHSTRAFYWVGKCLRDEEKRALMPVTLRSLHFAKSTTFSPDIHTQESGSYLFLGIFHDFEILFYGLLKFHAESPWRHSSISYNLSPKKITYVPNMIRLESTSCINLGKVALWTKSKSLKVHHEYKCALAFWLDKLFLPELTHKFGNKEFACFRIFLTPVNLNEDSRNIKNQCNVKRGSGFCKQKQNSDNASNITKRDKQPNAGADLRDLGVPGEKDREEMDRNTYPMGSGYENRGETQGVRATRRRREHQPPLSAPATSACTAAPPPSNPSSIPAPRTNLVFFFVQTRIFFSCATRQLSYAKPPNADALPSIPSSPSLFNSL</sequence>
<dbReference type="Proteomes" id="UP001552299">
    <property type="component" value="Unassembled WGS sequence"/>
</dbReference>
<feature type="compositionally biased region" description="Polar residues" evidence="1">
    <location>
        <begin position="225"/>
        <end position="235"/>
    </location>
</feature>
<feature type="region of interest" description="Disordered" evidence="1">
    <location>
        <begin position="344"/>
        <end position="364"/>
    </location>
</feature>